<reference evidence="4" key="1">
    <citation type="submission" date="2016-07" db="EMBL/GenBank/DDBJ databases">
        <title>Phaeobacter portensis sp. nov., a tropodithietic acid producing bacterium isolated from a German harbor.</title>
        <authorList>
            <person name="Freese H.M."/>
            <person name="Bunk B."/>
            <person name="Breider S."/>
            <person name="Brinkhoff T."/>
        </authorList>
    </citation>
    <scope>NUCLEOTIDE SEQUENCE [LARGE SCALE GENOMIC DNA]</scope>
    <source>
        <strain evidence="4">P97</strain>
    </source>
</reference>
<protein>
    <recommendedName>
        <fullName evidence="5">DUF3618 domain-containing protein</fullName>
    </recommendedName>
</protein>
<organism evidence="3 4">
    <name type="scientific">Phaeobacter porticola</name>
    <dbReference type="NCBI Taxonomy" id="1844006"/>
    <lineage>
        <taxon>Bacteria</taxon>
        <taxon>Pseudomonadati</taxon>
        <taxon>Pseudomonadota</taxon>
        <taxon>Alphaproteobacteria</taxon>
        <taxon>Rhodobacterales</taxon>
        <taxon>Roseobacteraceae</taxon>
        <taxon>Phaeobacter</taxon>
    </lineage>
</organism>
<keyword evidence="2" id="KW-1133">Transmembrane helix</keyword>
<feature type="compositionally biased region" description="Polar residues" evidence="1">
    <location>
        <begin position="92"/>
        <end position="101"/>
    </location>
</feature>
<sequence>MSDETDLNTLETDVARDRVALSKSLDTLASSLSPDRIAAQVSATTSHYGGEISEQLWSTARQNPAALALVGTGIALLVSGAGQRRPAPSGPAAQSNATAHGTATELAARPNTQTAAETGPSARRLRAMLDHGLDKLPPKARKQIRKGRLAAIEIQEDLERRAARLSRASQDGIAAQPLVAGGLAFGLGAIVAALLPQTRQEDALLGEKRDALMAEARETMQQELRKLADKGETALHDQVNKGRDALHASLT</sequence>
<dbReference type="Proteomes" id="UP000183859">
    <property type="component" value="Chromosome"/>
</dbReference>
<dbReference type="OrthoDB" id="7667777at2"/>
<dbReference type="STRING" id="1844006.PhaeoP97_02648"/>
<keyword evidence="4" id="KW-1185">Reference proteome</keyword>
<evidence type="ECO:0000256" key="1">
    <source>
        <dbReference type="SAM" id="MobiDB-lite"/>
    </source>
</evidence>
<dbReference type="KEGG" id="php:PhaeoP97_02648"/>
<dbReference type="AlphaFoldDB" id="A0A1L3I768"/>
<keyword evidence="2" id="KW-0472">Membrane</keyword>
<feature type="transmembrane region" description="Helical" evidence="2">
    <location>
        <begin position="174"/>
        <end position="195"/>
    </location>
</feature>
<dbReference type="RefSeq" id="WP_072505429.1">
    <property type="nucleotide sequence ID" value="NZ_CP016364.1"/>
</dbReference>
<accession>A0A1L3I768</accession>
<evidence type="ECO:0000313" key="3">
    <source>
        <dbReference type="EMBL" id="APG48026.1"/>
    </source>
</evidence>
<feature type="region of interest" description="Disordered" evidence="1">
    <location>
        <begin position="81"/>
        <end position="120"/>
    </location>
</feature>
<evidence type="ECO:0008006" key="5">
    <source>
        <dbReference type="Google" id="ProtNLM"/>
    </source>
</evidence>
<name>A0A1L3I768_9RHOB</name>
<dbReference type="EMBL" id="CP016364">
    <property type="protein sequence ID" value="APG48026.1"/>
    <property type="molecule type" value="Genomic_DNA"/>
</dbReference>
<keyword evidence="2" id="KW-0812">Transmembrane</keyword>
<gene>
    <name evidence="3" type="ORF">PhaeoP97_02648</name>
</gene>
<evidence type="ECO:0000313" key="4">
    <source>
        <dbReference type="Proteomes" id="UP000183859"/>
    </source>
</evidence>
<evidence type="ECO:0000256" key="2">
    <source>
        <dbReference type="SAM" id="Phobius"/>
    </source>
</evidence>
<proteinExistence type="predicted"/>